<organism evidence="1 2">
    <name type="scientific">Solimonas aquatica</name>
    <dbReference type="NCBI Taxonomy" id="489703"/>
    <lineage>
        <taxon>Bacteria</taxon>
        <taxon>Pseudomonadati</taxon>
        <taxon>Pseudomonadota</taxon>
        <taxon>Gammaproteobacteria</taxon>
        <taxon>Nevskiales</taxon>
        <taxon>Nevskiaceae</taxon>
        <taxon>Solimonas</taxon>
    </lineage>
</organism>
<evidence type="ECO:0000313" key="1">
    <source>
        <dbReference type="EMBL" id="SEQ43088.1"/>
    </source>
</evidence>
<keyword evidence="1" id="KW-0560">Oxidoreductase</keyword>
<dbReference type="AlphaFoldDB" id="A0A1H9G033"/>
<dbReference type="OrthoDB" id="9792173at2"/>
<dbReference type="Pfam" id="PF13669">
    <property type="entry name" value="Glyoxalase_4"/>
    <property type="match status" value="1"/>
</dbReference>
<dbReference type="GO" id="GO:0051213">
    <property type="term" value="F:dioxygenase activity"/>
    <property type="evidence" value="ECO:0007669"/>
    <property type="project" value="UniProtKB-KW"/>
</dbReference>
<keyword evidence="2" id="KW-1185">Reference proteome</keyword>
<dbReference type="RefSeq" id="WP_093284967.1">
    <property type="nucleotide sequence ID" value="NZ_FOFS01000006.1"/>
</dbReference>
<reference evidence="1 2" key="1">
    <citation type="submission" date="2016-10" db="EMBL/GenBank/DDBJ databases">
        <authorList>
            <person name="de Groot N.N."/>
        </authorList>
    </citation>
    <scope>NUCLEOTIDE SEQUENCE [LARGE SCALE GENOMIC DNA]</scope>
    <source>
        <strain evidence="1 2">DSM 25927</strain>
    </source>
</reference>
<keyword evidence="1" id="KW-0223">Dioxygenase</keyword>
<dbReference type="STRING" id="489703.SAMN04488038_106154"/>
<dbReference type="SUPFAM" id="SSF54593">
    <property type="entry name" value="Glyoxalase/Bleomycin resistance protein/Dihydroxybiphenyl dioxygenase"/>
    <property type="match status" value="1"/>
</dbReference>
<dbReference type="InterPro" id="IPR029068">
    <property type="entry name" value="Glyas_Bleomycin-R_OHBP_Dase"/>
</dbReference>
<dbReference type="EMBL" id="FOFS01000006">
    <property type="protein sequence ID" value="SEQ43088.1"/>
    <property type="molecule type" value="Genomic_DNA"/>
</dbReference>
<dbReference type="Gene3D" id="3.10.180.10">
    <property type="entry name" value="2,3-Dihydroxybiphenyl 1,2-Dioxygenase, domain 1"/>
    <property type="match status" value="1"/>
</dbReference>
<name>A0A1H9G033_9GAMM</name>
<evidence type="ECO:0000313" key="2">
    <source>
        <dbReference type="Proteomes" id="UP000199233"/>
    </source>
</evidence>
<sequence>MLEGEHFQNGYITRDIDKAIAAFQTRAGIGSVRSFEASVQVRTPQGEGALVSRLAFIWVGKLQYELIQPVCGPNSVYCEALPADHSLRLHHICMRVPDWEGFRARVARARYPVVLEGGSELLKFLYLDAREFLGHYLEYTWMVPERWKAMGGP</sequence>
<proteinExistence type="predicted"/>
<gene>
    <name evidence="1" type="ORF">SAMN04488038_106154</name>
</gene>
<dbReference type="Proteomes" id="UP000199233">
    <property type="component" value="Unassembled WGS sequence"/>
</dbReference>
<accession>A0A1H9G033</accession>
<protein>
    <submittedName>
        <fullName evidence="1">Glyoxalase/Bleomycin resistance protein/Dioxygenase superfamily protein</fullName>
    </submittedName>
</protein>